<protein>
    <submittedName>
        <fullName evidence="1">Uncharacterized protein</fullName>
    </submittedName>
</protein>
<evidence type="ECO:0000313" key="1">
    <source>
        <dbReference type="EMBL" id="KAH9520968.1"/>
    </source>
</evidence>
<dbReference type="Proteomes" id="UP000790347">
    <property type="component" value="Unassembled WGS sequence"/>
</dbReference>
<name>A0A922I7S2_DERFA</name>
<dbReference type="AlphaFoldDB" id="A0A922I7S2"/>
<dbReference type="EMBL" id="ASGP02000002">
    <property type="protein sequence ID" value="KAH9520968.1"/>
    <property type="molecule type" value="Genomic_DNA"/>
</dbReference>
<reference evidence="1" key="1">
    <citation type="submission" date="2013-05" db="EMBL/GenBank/DDBJ databases">
        <authorList>
            <person name="Yim A.K.Y."/>
            <person name="Chan T.F."/>
            <person name="Ji K.M."/>
            <person name="Liu X.Y."/>
            <person name="Zhou J.W."/>
            <person name="Li R.Q."/>
            <person name="Yang K.Y."/>
            <person name="Li J."/>
            <person name="Li M."/>
            <person name="Law P.T.W."/>
            <person name="Wu Y.L."/>
            <person name="Cai Z.L."/>
            <person name="Qin H."/>
            <person name="Bao Y."/>
            <person name="Leung R.K.K."/>
            <person name="Ng P.K.S."/>
            <person name="Zou J."/>
            <person name="Zhong X.J."/>
            <person name="Ran P.X."/>
            <person name="Zhong N.S."/>
            <person name="Liu Z.G."/>
            <person name="Tsui S.K.W."/>
        </authorList>
    </citation>
    <scope>NUCLEOTIDE SEQUENCE</scope>
    <source>
        <strain evidence="1">Derf</strain>
        <tissue evidence="1">Whole organism</tissue>
    </source>
</reference>
<reference evidence="1" key="2">
    <citation type="journal article" date="2022" name="Res Sq">
        <title>Comparative Genomics Reveals Insights into the Divergent Evolution of Astigmatic Mites and Household Pest Adaptations.</title>
        <authorList>
            <person name="Xiong Q."/>
            <person name="Wan A.T.-Y."/>
            <person name="Liu X.-Y."/>
            <person name="Fung C.S.-H."/>
            <person name="Xiao X."/>
            <person name="Malainual N."/>
            <person name="Hou J."/>
            <person name="Wang L."/>
            <person name="Wang M."/>
            <person name="Yang K."/>
            <person name="Cui Y."/>
            <person name="Leung E."/>
            <person name="Nong W."/>
            <person name="Shin S.-K."/>
            <person name="Au S."/>
            <person name="Jeong K.Y."/>
            <person name="Chew F.T."/>
            <person name="Hui J."/>
            <person name="Leung T.F."/>
            <person name="Tungtrongchitr A."/>
            <person name="Zhong N."/>
            <person name="Liu Z."/>
            <person name="Tsui S."/>
        </authorList>
    </citation>
    <scope>NUCLEOTIDE SEQUENCE</scope>
    <source>
        <strain evidence="1">Derf</strain>
        <tissue evidence="1">Whole organism</tissue>
    </source>
</reference>
<gene>
    <name evidence="1" type="ORF">DERF_004643</name>
</gene>
<evidence type="ECO:0000313" key="2">
    <source>
        <dbReference type="Proteomes" id="UP000790347"/>
    </source>
</evidence>
<keyword evidence="2" id="KW-1185">Reference proteome</keyword>
<proteinExistence type="predicted"/>
<accession>A0A922I7S2</accession>
<organism evidence="1 2">
    <name type="scientific">Dermatophagoides farinae</name>
    <name type="common">American house dust mite</name>
    <dbReference type="NCBI Taxonomy" id="6954"/>
    <lineage>
        <taxon>Eukaryota</taxon>
        <taxon>Metazoa</taxon>
        <taxon>Ecdysozoa</taxon>
        <taxon>Arthropoda</taxon>
        <taxon>Chelicerata</taxon>
        <taxon>Arachnida</taxon>
        <taxon>Acari</taxon>
        <taxon>Acariformes</taxon>
        <taxon>Sarcoptiformes</taxon>
        <taxon>Astigmata</taxon>
        <taxon>Psoroptidia</taxon>
        <taxon>Analgoidea</taxon>
        <taxon>Pyroglyphidae</taxon>
        <taxon>Dermatophagoidinae</taxon>
        <taxon>Dermatophagoides</taxon>
    </lineage>
</organism>
<comment type="caution">
    <text evidence="1">The sequence shown here is derived from an EMBL/GenBank/DDBJ whole genome shotgun (WGS) entry which is preliminary data.</text>
</comment>
<sequence>MSDKFRYSLYRIQQHLIDQRFGTSSSSIADFYYHQMMIYTFIILDSDDDEPTNQDNQQQNENWFGLALKSQRFSSALLL</sequence>